<evidence type="ECO:0000313" key="1">
    <source>
        <dbReference type="EMBL" id="KAK1545069.1"/>
    </source>
</evidence>
<reference evidence="1 2" key="1">
    <citation type="submission" date="2016-10" db="EMBL/GenBank/DDBJ databases">
        <title>The genome sequence of Colletotrichum fioriniae PJ7.</title>
        <authorList>
            <person name="Baroncelli R."/>
        </authorList>
    </citation>
    <scope>NUCLEOTIDE SEQUENCE [LARGE SCALE GENOMIC DNA]</scope>
    <source>
        <strain evidence="1 2">IMI 384185</strain>
    </source>
</reference>
<dbReference type="Proteomes" id="UP001241169">
    <property type="component" value="Unassembled WGS sequence"/>
</dbReference>
<evidence type="ECO:0000313" key="2">
    <source>
        <dbReference type="Proteomes" id="UP001241169"/>
    </source>
</evidence>
<keyword evidence="2" id="KW-1185">Reference proteome</keyword>
<name>A0ABQ9SZZ5_9PEZI</name>
<organism evidence="1 2">
    <name type="scientific">Colletotrichum paranaense</name>
    <dbReference type="NCBI Taxonomy" id="1914294"/>
    <lineage>
        <taxon>Eukaryota</taxon>
        <taxon>Fungi</taxon>
        <taxon>Dikarya</taxon>
        <taxon>Ascomycota</taxon>
        <taxon>Pezizomycotina</taxon>
        <taxon>Sordariomycetes</taxon>
        <taxon>Hypocreomycetidae</taxon>
        <taxon>Glomerellales</taxon>
        <taxon>Glomerellaceae</taxon>
        <taxon>Colletotrichum</taxon>
        <taxon>Colletotrichum acutatum species complex</taxon>
    </lineage>
</organism>
<dbReference type="GeneID" id="85370757"/>
<accession>A0ABQ9SZZ5</accession>
<protein>
    <submittedName>
        <fullName evidence="1">Uncharacterized protein</fullName>
    </submittedName>
</protein>
<gene>
    <name evidence="1" type="ORF">CPAR01_02571</name>
</gene>
<sequence>MSSRLRQPSFLGWPHVGATNAPYQSSKCFAPLSAINNCSTHHCRRKALVRRVGVATLYADHKRYPHRVCHRFGCPWTRSLRTDVPRPVPGSISAALCSPSTPRAPSTLLPIAYQ</sequence>
<dbReference type="RefSeq" id="XP_060354186.1">
    <property type="nucleotide sequence ID" value="XM_060486858.1"/>
</dbReference>
<dbReference type="EMBL" id="MOPA01000002">
    <property type="protein sequence ID" value="KAK1545069.1"/>
    <property type="molecule type" value="Genomic_DNA"/>
</dbReference>
<proteinExistence type="predicted"/>
<comment type="caution">
    <text evidence="1">The sequence shown here is derived from an EMBL/GenBank/DDBJ whole genome shotgun (WGS) entry which is preliminary data.</text>
</comment>